<evidence type="ECO:0000256" key="3">
    <source>
        <dbReference type="ARBA" id="ARBA00023027"/>
    </source>
</evidence>
<evidence type="ECO:0000259" key="4">
    <source>
        <dbReference type="PROSITE" id="PS50006"/>
    </source>
</evidence>
<keyword evidence="2" id="KW-0560">Oxidoreductase</keyword>
<dbReference type="Gene3D" id="3.40.605.10">
    <property type="entry name" value="Aldehyde Dehydrogenase, Chain A, domain 1"/>
    <property type="match status" value="1"/>
</dbReference>
<dbReference type="InterPro" id="IPR016161">
    <property type="entry name" value="Ald_DH/histidinol_DH"/>
</dbReference>
<dbReference type="InterPro" id="IPR010061">
    <property type="entry name" value="MeMal-semiAld_DH"/>
</dbReference>
<protein>
    <recommendedName>
        <fullName evidence="1">methylmalonate-semialdehyde dehydrogenase (CoA acylating)</fullName>
        <ecNumber evidence="1">1.2.1.27</ecNumber>
    </recommendedName>
</protein>
<reference evidence="5 6" key="1">
    <citation type="submission" date="2017-04" db="EMBL/GenBank/DDBJ databases">
        <authorList>
            <person name="Afonso C.L."/>
            <person name="Miller P.J."/>
            <person name="Scott M.A."/>
            <person name="Spackman E."/>
            <person name="Goraichik I."/>
            <person name="Dimitrov K.M."/>
            <person name="Suarez D.L."/>
            <person name="Swayne D.E."/>
        </authorList>
    </citation>
    <scope>NUCLEOTIDE SEQUENCE [LARGE SCALE GENOMIC DNA]</scope>
    <source>
        <strain evidence="5 6">DSM 11270</strain>
    </source>
</reference>
<dbReference type="PANTHER" id="PTHR43866">
    <property type="entry name" value="MALONATE-SEMIALDEHYDE DEHYDROGENASE"/>
    <property type="match status" value="1"/>
</dbReference>
<dbReference type="OrthoDB" id="9762913at2"/>
<dbReference type="EMBL" id="FWWT01000020">
    <property type="protein sequence ID" value="SMB92235.1"/>
    <property type="molecule type" value="Genomic_DNA"/>
</dbReference>
<dbReference type="EC" id="1.2.1.27" evidence="1"/>
<dbReference type="PROSITE" id="PS00070">
    <property type="entry name" value="ALDEHYDE_DEHYDR_CYS"/>
    <property type="match status" value="1"/>
</dbReference>
<dbReference type="AlphaFoldDB" id="A0A1W1VFW5"/>
<dbReference type="PANTHER" id="PTHR43866:SF4">
    <property type="entry name" value="MALONATE-SEMIALDEHYDE DEHYDROGENASE"/>
    <property type="match status" value="1"/>
</dbReference>
<dbReference type="InterPro" id="IPR015590">
    <property type="entry name" value="Aldehyde_DH_dom"/>
</dbReference>
<dbReference type="InterPro" id="IPR000253">
    <property type="entry name" value="FHA_dom"/>
</dbReference>
<dbReference type="InterPro" id="IPR016163">
    <property type="entry name" value="Ald_DH_C"/>
</dbReference>
<dbReference type="InterPro" id="IPR016162">
    <property type="entry name" value="Ald_DH_N"/>
</dbReference>
<dbReference type="Pfam" id="PF00171">
    <property type="entry name" value="Aldedh"/>
    <property type="match status" value="1"/>
</dbReference>
<feature type="domain" description="FHA" evidence="4">
    <location>
        <begin position="309"/>
        <end position="371"/>
    </location>
</feature>
<evidence type="ECO:0000313" key="6">
    <source>
        <dbReference type="Proteomes" id="UP000192731"/>
    </source>
</evidence>
<dbReference type="PROSITE" id="PS50006">
    <property type="entry name" value="FHA_DOMAIN"/>
    <property type="match status" value="1"/>
</dbReference>
<dbReference type="SUPFAM" id="SSF53720">
    <property type="entry name" value="ALDH-like"/>
    <property type="match status" value="1"/>
</dbReference>
<keyword evidence="6" id="KW-1185">Reference proteome</keyword>
<organism evidence="5 6">
    <name type="scientific">Desulfonispora thiosulfatigenes DSM 11270</name>
    <dbReference type="NCBI Taxonomy" id="656914"/>
    <lineage>
        <taxon>Bacteria</taxon>
        <taxon>Bacillati</taxon>
        <taxon>Bacillota</taxon>
        <taxon>Clostridia</taxon>
        <taxon>Eubacteriales</taxon>
        <taxon>Peptococcaceae</taxon>
        <taxon>Desulfonispora</taxon>
    </lineage>
</organism>
<name>A0A1W1VFW5_DESTI</name>
<keyword evidence="3" id="KW-0520">NAD</keyword>
<evidence type="ECO:0000256" key="1">
    <source>
        <dbReference type="ARBA" id="ARBA00013048"/>
    </source>
</evidence>
<dbReference type="Gene3D" id="3.40.309.10">
    <property type="entry name" value="Aldehyde Dehydrogenase, Chain A, domain 2"/>
    <property type="match status" value="1"/>
</dbReference>
<dbReference type="FunFam" id="3.40.309.10:FF:000002">
    <property type="entry name" value="Methylmalonate-semialdehyde dehydrogenase (Acylating)"/>
    <property type="match status" value="1"/>
</dbReference>
<evidence type="ECO:0000313" key="5">
    <source>
        <dbReference type="EMBL" id="SMB92235.1"/>
    </source>
</evidence>
<accession>A0A1W1VFW5</accession>
<dbReference type="STRING" id="656914.SAMN00017405_1930"/>
<dbReference type="GO" id="GO:0006574">
    <property type="term" value="P:L-valine catabolic process"/>
    <property type="evidence" value="ECO:0007669"/>
    <property type="project" value="TreeGrafter"/>
</dbReference>
<proteinExistence type="predicted"/>
<dbReference type="GO" id="GO:0006210">
    <property type="term" value="P:thymine catabolic process"/>
    <property type="evidence" value="ECO:0007669"/>
    <property type="project" value="TreeGrafter"/>
</dbReference>
<sequence length="488" mass="53299">MHFGKLKDYINGQWVSHTDAEYLKVYNPSTGEEICEVPITPTNQVEAAISAAEEAFKTWKNVSMEKRVKYLFDLRDALVQRHEELAQSIAIDQAKHISDARAEVNRAIQITETACGIPLMMTGNKFAINEDVDGEVIRESIGVVGALAPFNFPALVFGWFIPYAIGCGNTIVYKASEQSPLFMQKIMEIFEEIKLPKGVVNLVNGTKPVVEAMLNSPIIKAMAFVGSTPVGRIVAEGSAQTGKRSQVLAGAKNTLIVAEDANMDGFIQNYINSAYGAAGQRCMAGSIVAAVEDVYDEVKERMIKASKEVKIGDARDEDVFLGPVISQKSVDRCHYYIDLALKEGANLALDGRNPTLPEKNKNGYFVGPTIVSEVTPDMKIAVDEIFGPVVSLMKFKNVDEALEFFNNSDFGNGGSIFTESGLYAHKFLREANSGMIGVNVGVPASMPYLPFGGTRSSLFGSQIKAQGQDAVDFFTKRKACTVRFYGKN</sequence>
<dbReference type="InterPro" id="IPR016160">
    <property type="entry name" value="Ald_DH_CS_CYS"/>
</dbReference>
<dbReference type="Proteomes" id="UP000192731">
    <property type="component" value="Unassembled WGS sequence"/>
</dbReference>
<dbReference type="GO" id="GO:0004491">
    <property type="term" value="F:methylmalonate-semialdehyde dehydrogenase (acylating, NAD) activity"/>
    <property type="evidence" value="ECO:0007669"/>
    <property type="project" value="UniProtKB-EC"/>
</dbReference>
<evidence type="ECO:0000256" key="2">
    <source>
        <dbReference type="ARBA" id="ARBA00023002"/>
    </source>
</evidence>
<dbReference type="RefSeq" id="WP_084053558.1">
    <property type="nucleotide sequence ID" value="NZ_FWWT01000020.1"/>
</dbReference>
<gene>
    <name evidence="5" type="ORF">SAMN00017405_1930</name>
</gene>